<dbReference type="PANTHER" id="PTHR43751:SF1">
    <property type="entry name" value="SULFATASE ATSG-RELATED"/>
    <property type="match status" value="1"/>
</dbReference>
<evidence type="ECO:0000256" key="1">
    <source>
        <dbReference type="SAM" id="MobiDB-lite"/>
    </source>
</evidence>
<dbReference type="InterPro" id="IPR000917">
    <property type="entry name" value="Sulfatase_N"/>
</dbReference>
<feature type="signal peptide" evidence="2">
    <location>
        <begin position="1"/>
        <end position="18"/>
    </location>
</feature>
<keyword evidence="5" id="KW-1185">Reference proteome</keyword>
<feature type="chain" id="PRO_5031362092" evidence="2">
    <location>
        <begin position="19"/>
        <end position="636"/>
    </location>
</feature>
<evidence type="ECO:0000259" key="3">
    <source>
        <dbReference type="Pfam" id="PF00884"/>
    </source>
</evidence>
<dbReference type="InterPro" id="IPR052701">
    <property type="entry name" value="GAG_Ulvan_Degrading_Sulfatases"/>
</dbReference>
<dbReference type="InterPro" id="IPR016024">
    <property type="entry name" value="ARM-type_fold"/>
</dbReference>
<evidence type="ECO:0000313" key="5">
    <source>
        <dbReference type="Proteomes" id="UP000590740"/>
    </source>
</evidence>
<evidence type="ECO:0000256" key="2">
    <source>
        <dbReference type="SAM" id="SignalP"/>
    </source>
</evidence>
<protein>
    <submittedName>
        <fullName evidence="4">Putative sulfatase</fullName>
        <ecNumber evidence="4">3.1.6.-</ecNumber>
    </submittedName>
</protein>
<dbReference type="Pfam" id="PF00884">
    <property type="entry name" value="Sulfatase"/>
    <property type="match status" value="1"/>
</dbReference>
<comment type="caution">
    <text evidence="4">The sequence shown here is derived from an EMBL/GenBank/DDBJ whole genome shotgun (WGS) entry which is preliminary data.</text>
</comment>
<feature type="compositionally biased region" description="Basic residues" evidence="1">
    <location>
        <begin position="626"/>
        <end position="636"/>
    </location>
</feature>
<gene>
    <name evidence="4" type="ORF">HNQ65_004590</name>
</gene>
<dbReference type="InterPro" id="IPR017850">
    <property type="entry name" value="Alkaline_phosphatase_core_sf"/>
</dbReference>
<reference evidence="4 5" key="1">
    <citation type="submission" date="2020-08" db="EMBL/GenBank/DDBJ databases">
        <title>Genomic Encyclopedia of Type Strains, Phase IV (KMG-IV): sequencing the most valuable type-strain genomes for metagenomic binning, comparative biology and taxonomic classification.</title>
        <authorList>
            <person name="Goeker M."/>
        </authorList>
    </citation>
    <scope>NUCLEOTIDE SEQUENCE [LARGE SCALE GENOMIC DNA]</scope>
    <source>
        <strain evidence="4 5">DSM 12252</strain>
    </source>
</reference>
<feature type="compositionally biased region" description="Low complexity" evidence="1">
    <location>
        <begin position="616"/>
        <end position="625"/>
    </location>
</feature>
<organism evidence="4 5">
    <name type="scientific">Prosthecobacter vanneervenii</name>
    <dbReference type="NCBI Taxonomy" id="48466"/>
    <lineage>
        <taxon>Bacteria</taxon>
        <taxon>Pseudomonadati</taxon>
        <taxon>Verrucomicrobiota</taxon>
        <taxon>Verrucomicrobiia</taxon>
        <taxon>Verrucomicrobiales</taxon>
        <taxon>Verrucomicrobiaceae</taxon>
        <taxon>Prosthecobacter</taxon>
    </lineage>
</organism>
<keyword evidence="2" id="KW-0732">Signal</keyword>
<dbReference type="PANTHER" id="PTHR43751">
    <property type="entry name" value="SULFATASE"/>
    <property type="match status" value="1"/>
</dbReference>
<dbReference type="Gene3D" id="1.25.10.10">
    <property type="entry name" value="Leucine-rich Repeat Variant"/>
    <property type="match status" value="1"/>
</dbReference>
<feature type="domain" description="Sulfatase N-terminal" evidence="3">
    <location>
        <begin position="22"/>
        <end position="292"/>
    </location>
</feature>
<dbReference type="GO" id="GO:0016787">
    <property type="term" value="F:hydrolase activity"/>
    <property type="evidence" value="ECO:0007669"/>
    <property type="project" value="UniProtKB-KW"/>
</dbReference>
<feature type="region of interest" description="Disordered" evidence="1">
    <location>
        <begin position="614"/>
        <end position="636"/>
    </location>
</feature>
<dbReference type="EMBL" id="JACHIG010000012">
    <property type="protein sequence ID" value="MBB5034982.1"/>
    <property type="molecule type" value="Genomic_DNA"/>
</dbReference>
<dbReference type="SUPFAM" id="SSF48371">
    <property type="entry name" value="ARM repeat"/>
    <property type="match status" value="1"/>
</dbReference>
<dbReference type="EC" id="3.1.6.-" evidence="4"/>
<dbReference type="AlphaFoldDB" id="A0A7W8DM94"/>
<dbReference type="Proteomes" id="UP000590740">
    <property type="component" value="Unassembled WGS sequence"/>
</dbReference>
<dbReference type="InterPro" id="IPR011989">
    <property type="entry name" value="ARM-like"/>
</dbReference>
<name>A0A7W8DM94_9BACT</name>
<accession>A0A7W8DM94</accession>
<sequence length="636" mass="70464">MKLLSLFLSSFIVVSGFAADRPNILWLTSEDHGPHMGCYGDTYADTPNVDALAAKGMLFKHAWSCGPVCAAARTTIIAGMYSPSTGGEHMRSMAAMPKGTKMYPQFLREAGYYCTNNNKEDYNLQKPEGVWDESNGKAHWKNRKDGQPFFAIFNEQCSHESQIRKRPHVAIHDPAKARVPAYHPDTPEVRQDWAQYYDQVTLADASAGNRLKELEAAGLAEDTIVFYYADHGSGMPRNKRWPCNSGLQVPMVVYFPPKWKHLAPKEYGAGVKSDRLVSFVDLAPTLLSLIGVQPPEWMQGHAFAGKFQTEPQPYVYGFRGRMDERYDCVRSVTDGRFVYVRNYMPHLSQGQHVNYQFETPTTAVWRRLYDEGKTTPEQSIFWKTPKDAEELYDLQSDPDEVHNLATKPEHAETLAKMRTAQEGLALKIRDAGMICEGEMHHRSEGTTPYDMAHDDKMYPLARILKAAGQASSMKADAMPDLKAGFADKDSALRYWSAMGILMRGSAGLSAAHDEMIQAAKDSSTYVQVVAHWTLAKYGSDSERAAALPALANLANWSQHDVFTALSALNAIGDLGDKAKPIAEQLKALPAKGESPDARFNGYVARLLADLNGAKLPAGDAEGAPAAKKKGKKKEKK</sequence>
<dbReference type="SUPFAM" id="SSF53649">
    <property type="entry name" value="Alkaline phosphatase-like"/>
    <property type="match status" value="1"/>
</dbReference>
<keyword evidence="4" id="KW-0378">Hydrolase</keyword>
<proteinExistence type="predicted"/>
<dbReference type="Gene3D" id="3.40.720.10">
    <property type="entry name" value="Alkaline Phosphatase, subunit A"/>
    <property type="match status" value="1"/>
</dbReference>
<evidence type="ECO:0000313" key="4">
    <source>
        <dbReference type="EMBL" id="MBB5034982.1"/>
    </source>
</evidence>
<dbReference type="CDD" id="cd16027">
    <property type="entry name" value="SGSH"/>
    <property type="match status" value="1"/>
</dbReference>
<dbReference type="RefSeq" id="WP_184343309.1">
    <property type="nucleotide sequence ID" value="NZ_JACHIG010000012.1"/>
</dbReference>